<dbReference type="GO" id="GO:0016020">
    <property type="term" value="C:membrane"/>
    <property type="evidence" value="ECO:0007669"/>
    <property type="project" value="UniProtKB-SubCell"/>
</dbReference>
<dbReference type="RefSeq" id="WP_150381970.1">
    <property type="nucleotide sequence ID" value="NZ_RZUI01000016.1"/>
</dbReference>
<reference evidence="8 9" key="1">
    <citation type="journal article" date="2019" name="Syst. Appl. Microbiol.">
        <title>Characterization of Bifidobacterium species in feaces of the Egyptian fruit bat: Description of B. vespertilionis sp. nov. and B. rousetti sp. nov.</title>
        <authorList>
            <person name="Modesto M."/>
            <person name="Satti M."/>
            <person name="Watanabe K."/>
            <person name="Puglisi E."/>
            <person name="Morelli L."/>
            <person name="Huang C.-H."/>
            <person name="Liou J.-S."/>
            <person name="Miyashita M."/>
            <person name="Tamura T."/>
            <person name="Saito S."/>
            <person name="Mori K."/>
            <person name="Huang L."/>
            <person name="Sciavilla P."/>
            <person name="Sandri C."/>
            <person name="Spiezio C."/>
            <person name="Vitali F."/>
            <person name="Cavalieri D."/>
            <person name="Perpetuini G."/>
            <person name="Tofalo R."/>
            <person name="Bonetti A."/>
            <person name="Arita M."/>
            <person name="Mattarelli P."/>
        </authorList>
    </citation>
    <scope>NUCLEOTIDE SEQUENCE [LARGE SCALE GENOMIC DNA]</scope>
    <source>
        <strain evidence="8 9">RST7</strain>
    </source>
</reference>
<dbReference type="InterPro" id="IPR004776">
    <property type="entry name" value="Mem_transp_PIN-like"/>
</dbReference>
<dbReference type="Pfam" id="PF03547">
    <property type="entry name" value="Mem_trans"/>
    <property type="match status" value="1"/>
</dbReference>
<feature type="transmembrane region" description="Helical" evidence="7">
    <location>
        <begin position="222"/>
        <end position="241"/>
    </location>
</feature>
<name>A0A5M9ZJT3_9BIFI</name>
<comment type="subcellular location">
    <subcellularLocation>
        <location evidence="1">Membrane</location>
        <topology evidence="1">Multi-pass membrane protein</topology>
    </subcellularLocation>
</comment>
<sequence>MSQFEIVVGQIVGFFIMMMIGYGCVRLRFYGMKTLDGMCMLLTRVLIPLLVFSNAVNGTTRAELVDNWGIMLLTAIMYASLMAVFAVVAWAIRLRGSRSHLFQAGFIFGNAGFIGIPLVLALFPKHGALFIVLMSIVDQALLWTYGVWLCEPVKERGRGGRGGAGAGAAAGTVAAAESAATETSAGATAGAEATGTPGSANSVAATGSAAHASPVLALLRRFANPAIAGILIALVIIIAGWQVPPMVLTPLHTIGQMATPLSLFYLGGLFALTKWWGVFKRYELYVGLVVKMLAFPIGFYFAMTALAAMTPLPITHEMIQMMSLISGLPTMTTVAMFAGRSKNMPEYAVGLVLVSTLFSLASLTAISTVIF</sequence>
<protein>
    <submittedName>
        <fullName evidence="8">Permease</fullName>
    </submittedName>
</protein>
<feature type="transmembrane region" description="Helical" evidence="7">
    <location>
        <begin position="37"/>
        <end position="56"/>
    </location>
</feature>
<feature type="transmembrane region" description="Helical" evidence="7">
    <location>
        <begin position="104"/>
        <end position="123"/>
    </location>
</feature>
<feature type="transmembrane region" description="Helical" evidence="7">
    <location>
        <begin position="253"/>
        <end position="272"/>
    </location>
</feature>
<evidence type="ECO:0000313" key="9">
    <source>
        <dbReference type="Proteomes" id="UP000412028"/>
    </source>
</evidence>
<keyword evidence="3" id="KW-1003">Cell membrane</keyword>
<dbReference type="Proteomes" id="UP000412028">
    <property type="component" value="Unassembled WGS sequence"/>
</dbReference>
<evidence type="ECO:0000256" key="1">
    <source>
        <dbReference type="ARBA" id="ARBA00004141"/>
    </source>
</evidence>
<evidence type="ECO:0000256" key="7">
    <source>
        <dbReference type="SAM" id="Phobius"/>
    </source>
</evidence>
<evidence type="ECO:0000256" key="3">
    <source>
        <dbReference type="ARBA" id="ARBA00022475"/>
    </source>
</evidence>
<dbReference type="GO" id="GO:0055085">
    <property type="term" value="P:transmembrane transport"/>
    <property type="evidence" value="ECO:0007669"/>
    <property type="project" value="InterPro"/>
</dbReference>
<dbReference type="OrthoDB" id="3238001at2"/>
<feature type="transmembrane region" description="Helical" evidence="7">
    <location>
        <begin position="349"/>
        <end position="370"/>
    </location>
</feature>
<feature type="transmembrane region" description="Helical" evidence="7">
    <location>
        <begin position="284"/>
        <end position="306"/>
    </location>
</feature>
<evidence type="ECO:0000256" key="4">
    <source>
        <dbReference type="ARBA" id="ARBA00022692"/>
    </source>
</evidence>
<feature type="transmembrane region" description="Helical" evidence="7">
    <location>
        <begin position="318"/>
        <end position="337"/>
    </location>
</feature>
<keyword evidence="4 7" id="KW-0812">Transmembrane</keyword>
<dbReference type="PANTHER" id="PTHR36838:SF1">
    <property type="entry name" value="SLR1864 PROTEIN"/>
    <property type="match status" value="1"/>
</dbReference>
<evidence type="ECO:0000313" key="8">
    <source>
        <dbReference type="EMBL" id="KAA8827877.1"/>
    </source>
</evidence>
<dbReference type="PANTHER" id="PTHR36838">
    <property type="entry name" value="AUXIN EFFLUX CARRIER FAMILY PROTEIN"/>
    <property type="match status" value="1"/>
</dbReference>
<organism evidence="8 9">
    <name type="scientific">Bifidobacterium tissieri</name>
    <dbReference type="NCBI Taxonomy" id="1630162"/>
    <lineage>
        <taxon>Bacteria</taxon>
        <taxon>Bacillati</taxon>
        <taxon>Actinomycetota</taxon>
        <taxon>Actinomycetes</taxon>
        <taxon>Bifidobacteriales</taxon>
        <taxon>Bifidobacteriaceae</taxon>
        <taxon>Bifidobacterium</taxon>
    </lineage>
</organism>
<proteinExistence type="predicted"/>
<evidence type="ECO:0000256" key="5">
    <source>
        <dbReference type="ARBA" id="ARBA00022989"/>
    </source>
</evidence>
<evidence type="ECO:0000256" key="6">
    <source>
        <dbReference type="ARBA" id="ARBA00023136"/>
    </source>
</evidence>
<keyword evidence="5 7" id="KW-1133">Transmembrane helix</keyword>
<keyword evidence="2" id="KW-0813">Transport</keyword>
<gene>
    <name evidence="8" type="ORF">EMO89_10075</name>
</gene>
<dbReference type="AlphaFoldDB" id="A0A5M9ZJT3"/>
<feature type="transmembrane region" description="Helical" evidence="7">
    <location>
        <begin position="129"/>
        <end position="150"/>
    </location>
</feature>
<dbReference type="EMBL" id="RZUI01000016">
    <property type="protein sequence ID" value="KAA8827877.1"/>
    <property type="molecule type" value="Genomic_DNA"/>
</dbReference>
<keyword evidence="6 7" id="KW-0472">Membrane</keyword>
<feature type="transmembrane region" description="Helical" evidence="7">
    <location>
        <begin position="68"/>
        <end position="92"/>
    </location>
</feature>
<accession>A0A5M9ZJT3</accession>
<feature type="transmembrane region" description="Helical" evidence="7">
    <location>
        <begin position="6"/>
        <end position="25"/>
    </location>
</feature>
<comment type="caution">
    <text evidence="8">The sequence shown here is derived from an EMBL/GenBank/DDBJ whole genome shotgun (WGS) entry which is preliminary data.</text>
</comment>
<evidence type="ECO:0000256" key="2">
    <source>
        <dbReference type="ARBA" id="ARBA00022448"/>
    </source>
</evidence>